<evidence type="ECO:0000259" key="6">
    <source>
        <dbReference type="Pfam" id="PF00171"/>
    </source>
</evidence>
<feature type="active site" evidence="4">
    <location>
        <position position="218"/>
    </location>
</feature>
<evidence type="ECO:0000256" key="4">
    <source>
        <dbReference type="PROSITE-ProRule" id="PRU10007"/>
    </source>
</evidence>
<keyword evidence="3 5" id="KW-0560">Oxidoreductase</keyword>
<keyword evidence="2" id="KW-0521">NADP</keyword>
<dbReference type="SUPFAM" id="SSF53720">
    <property type="entry name" value="ALDH-like"/>
    <property type="match status" value="1"/>
</dbReference>
<organism evidence="7 8">
    <name type="scientific">Lactobacillus amylolyticus DSM 11664</name>
    <dbReference type="NCBI Taxonomy" id="585524"/>
    <lineage>
        <taxon>Bacteria</taxon>
        <taxon>Bacillati</taxon>
        <taxon>Bacillota</taxon>
        <taxon>Bacilli</taxon>
        <taxon>Lactobacillales</taxon>
        <taxon>Lactobacillaceae</taxon>
        <taxon>Lactobacillus</taxon>
    </lineage>
</organism>
<dbReference type="InterPro" id="IPR029510">
    <property type="entry name" value="Ald_DH_CS_GLU"/>
</dbReference>
<protein>
    <submittedName>
        <fullName evidence="7">Aldehyde dehydrogenase (NAD) family protein</fullName>
        <ecNumber evidence="7">1.2.1.-</ecNumber>
    </submittedName>
</protein>
<dbReference type="GO" id="GO:0004777">
    <property type="term" value="F:succinate-semialdehyde dehydrogenase (NAD+) activity"/>
    <property type="evidence" value="ECO:0007669"/>
    <property type="project" value="TreeGrafter"/>
</dbReference>
<dbReference type="PANTHER" id="PTHR43217:SF2">
    <property type="entry name" value="SUCCINATE-SEMIALDEHYDE DEHYDROGENASE [NADP(+)]"/>
    <property type="match status" value="1"/>
</dbReference>
<dbReference type="eggNOG" id="COG1012">
    <property type="taxonomic scope" value="Bacteria"/>
</dbReference>
<dbReference type="Proteomes" id="UP000004069">
    <property type="component" value="Unassembled WGS sequence"/>
</dbReference>
<dbReference type="AlphaFoldDB" id="D4YTZ1"/>
<comment type="similarity">
    <text evidence="1 5">Belongs to the aldehyde dehydrogenase family.</text>
</comment>
<dbReference type="CDD" id="cd07100">
    <property type="entry name" value="ALDH_SSADH1_GabD1"/>
    <property type="match status" value="1"/>
</dbReference>
<dbReference type="Gene3D" id="3.40.605.10">
    <property type="entry name" value="Aldehyde Dehydrogenase, Chain A, domain 1"/>
    <property type="match status" value="1"/>
</dbReference>
<dbReference type="InterPro" id="IPR016162">
    <property type="entry name" value="Ald_DH_N"/>
</dbReference>
<dbReference type="EC" id="1.2.1.-" evidence="7"/>
<feature type="domain" description="Aldehyde dehydrogenase" evidence="6">
    <location>
        <begin position="27"/>
        <end position="437"/>
    </location>
</feature>
<dbReference type="PANTHER" id="PTHR43217">
    <property type="entry name" value="SUCCINATE SEMIALDEHYDE DEHYDROGENASE [NAD(P)+] SAD"/>
    <property type="match status" value="1"/>
</dbReference>
<evidence type="ECO:0000256" key="2">
    <source>
        <dbReference type="ARBA" id="ARBA00022857"/>
    </source>
</evidence>
<dbReference type="InterPro" id="IPR015590">
    <property type="entry name" value="Aldehyde_DH_dom"/>
</dbReference>
<keyword evidence="8" id="KW-1185">Reference proteome</keyword>
<dbReference type="STRING" id="83683.B1745_05985"/>
<dbReference type="PROSITE" id="PS00687">
    <property type="entry name" value="ALDEHYDE_DEHYDR_GLU"/>
    <property type="match status" value="1"/>
</dbReference>
<reference evidence="7 8" key="1">
    <citation type="submission" date="2010-04" db="EMBL/GenBank/DDBJ databases">
        <authorList>
            <person name="Muzny D."/>
            <person name="Qin X."/>
            <person name="Deng J."/>
            <person name="Jiang H."/>
            <person name="Liu Y."/>
            <person name="Qu J."/>
            <person name="Song X.-Z."/>
            <person name="Zhang L."/>
            <person name="Thornton R."/>
            <person name="Coyle M."/>
            <person name="Francisco L."/>
            <person name="Jackson L."/>
            <person name="Javaid M."/>
            <person name="Korchina V."/>
            <person name="Kovar C."/>
            <person name="Mata R."/>
            <person name="Mathew T."/>
            <person name="Ngo R."/>
            <person name="Nguyen L."/>
            <person name="Nguyen N."/>
            <person name="Okwuonu G."/>
            <person name="Ongeri F."/>
            <person name="Pham C."/>
            <person name="Simmons D."/>
            <person name="Wilczek-Boney K."/>
            <person name="Hale W."/>
            <person name="Jakkamsetti A."/>
            <person name="Pham P."/>
            <person name="Ruth R."/>
            <person name="San Lucas F."/>
            <person name="Warren J."/>
            <person name="Zhang J."/>
            <person name="Zhao Z."/>
            <person name="Zhou C."/>
            <person name="Zhu D."/>
            <person name="Lee S."/>
            <person name="Bess C."/>
            <person name="Blankenburg K."/>
            <person name="Forbes L."/>
            <person name="Fu Q."/>
            <person name="Gubbala S."/>
            <person name="Hirani K."/>
            <person name="Jayaseelan J.C."/>
            <person name="Lara F."/>
            <person name="Munidasa M."/>
            <person name="Palculict T."/>
            <person name="Patil S."/>
            <person name="Pu L.-L."/>
            <person name="Saada N."/>
            <person name="Tang L."/>
            <person name="Weissenberger G."/>
            <person name="Zhu Y."/>
            <person name="Hemphill L."/>
            <person name="Shang Y."/>
            <person name="Youmans B."/>
            <person name="Ayvaz T."/>
            <person name="Ross M."/>
            <person name="Santibanez J."/>
            <person name="Aqrawi P."/>
            <person name="Gross S."/>
            <person name="Joshi V."/>
            <person name="Fowler G."/>
            <person name="Nazareth L."/>
            <person name="Reid J."/>
            <person name="Worley K."/>
            <person name="Petrosino J."/>
            <person name="Highlander S."/>
            <person name="Gibbs R."/>
        </authorList>
    </citation>
    <scope>NUCLEOTIDE SEQUENCE [LARGE SCALE GENOMIC DNA]</scope>
    <source>
        <strain evidence="7 8">DSM 11664</strain>
    </source>
</reference>
<accession>D4YTZ1</accession>
<sequence>MKTLLISIIQQLNELTKQLIWLIHYIKKWRHEEPASRAAILSKIAAAFHEHEDEIAKMMTLEMGKLLSESREEVELCANICDYYAKNGANMLKPEPLKTDLGNAYYLKQATGVVLACEPWNFPLYQVIRVFAPNFVVGNPIILKHAHNVPSSAKLIERIIKRAGAPEGSLLNLYPSYDQLAQIIQDPRIQGVALTGSERGGVAVAEEAGKNLKKSTMELGGNDALIVLDDADPQVLRNVLRDARTYNDGQVCTSSKRIIVVKSRYDEVLHELKNVFSSLKAGDPLETDTTLPPMNSQRAKEKLAAQVQKSIDAGAKVFYQYPEIDSKGAFFRPMILTNIDQKNPIYNKELFGPVAEVYCVDDEDQAIALANDSSYGLGSSVISSDIKHAQEVAAKIETGMTVINGRWITSGELPFGGVKKSGYGRELGKLGMMAFVNEHLVIDVTENNK</sequence>
<gene>
    <name evidence="7" type="primary">yneI</name>
    <name evidence="7" type="ORF">HMPREF0493_1002</name>
</gene>
<dbReference type="Pfam" id="PF00171">
    <property type="entry name" value="Aldedh"/>
    <property type="match status" value="1"/>
</dbReference>
<dbReference type="InterPro" id="IPR044148">
    <property type="entry name" value="ALDH_GabD1-like"/>
</dbReference>
<proteinExistence type="inferred from homology"/>
<dbReference type="GO" id="GO:0004030">
    <property type="term" value="F:aldehyde dehydrogenase [NAD(P)+] activity"/>
    <property type="evidence" value="ECO:0007669"/>
    <property type="project" value="InterPro"/>
</dbReference>
<dbReference type="EMBL" id="ADNY01000037">
    <property type="protein sequence ID" value="EFG55353.1"/>
    <property type="molecule type" value="Genomic_DNA"/>
</dbReference>
<evidence type="ECO:0000313" key="7">
    <source>
        <dbReference type="EMBL" id="EFG55353.1"/>
    </source>
</evidence>
<dbReference type="Gene3D" id="3.40.309.10">
    <property type="entry name" value="Aldehyde Dehydrogenase, Chain A, domain 2"/>
    <property type="match status" value="1"/>
</dbReference>
<name>D4YTZ1_9LACO</name>
<dbReference type="InterPro" id="IPR016163">
    <property type="entry name" value="Ald_DH_C"/>
</dbReference>
<dbReference type="InterPro" id="IPR047110">
    <property type="entry name" value="GABD/Sad-like"/>
</dbReference>
<evidence type="ECO:0000256" key="5">
    <source>
        <dbReference type="RuleBase" id="RU003345"/>
    </source>
</evidence>
<evidence type="ECO:0000256" key="3">
    <source>
        <dbReference type="ARBA" id="ARBA00023002"/>
    </source>
</evidence>
<evidence type="ECO:0000313" key="8">
    <source>
        <dbReference type="Proteomes" id="UP000004069"/>
    </source>
</evidence>
<dbReference type="InterPro" id="IPR016161">
    <property type="entry name" value="Ald_DH/histidinol_DH"/>
</dbReference>
<comment type="caution">
    <text evidence="7">The sequence shown here is derived from an EMBL/GenBank/DDBJ whole genome shotgun (WGS) entry which is preliminary data.</text>
</comment>
<evidence type="ECO:0000256" key="1">
    <source>
        <dbReference type="ARBA" id="ARBA00009986"/>
    </source>
</evidence>